<feature type="domain" description="Galactokinase N-terminal" evidence="8">
    <location>
        <begin position="28"/>
        <end position="76"/>
    </location>
</feature>
<dbReference type="Pfam" id="PF00288">
    <property type="entry name" value="GHMP_kinases_N"/>
    <property type="match status" value="1"/>
</dbReference>
<organism evidence="9 10">
    <name type="scientific">Anopheles farauti</name>
    <dbReference type="NCBI Taxonomy" id="69004"/>
    <lineage>
        <taxon>Eukaryota</taxon>
        <taxon>Metazoa</taxon>
        <taxon>Ecdysozoa</taxon>
        <taxon>Arthropoda</taxon>
        <taxon>Hexapoda</taxon>
        <taxon>Insecta</taxon>
        <taxon>Pterygota</taxon>
        <taxon>Neoptera</taxon>
        <taxon>Endopterygota</taxon>
        <taxon>Diptera</taxon>
        <taxon>Nematocera</taxon>
        <taxon>Culicoidea</taxon>
        <taxon>Culicidae</taxon>
        <taxon>Anophelinae</taxon>
        <taxon>Anopheles</taxon>
    </lineage>
</organism>
<keyword evidence="4" id="KW-0418">Kinase</keyword>
<keyword evidence="3" id="KW-0547">Nucleotide-binding</keyword>
<dbReference type="AlphaFoldDB" id="A0A182Q9W8"/>
<dbReference type="Gene3D" id="3.30.70.3170">
    <property type="match status" value="1"/>
</dbReference>
<feature type="domain" description="GHMP kinase C-terminal" evidence="7">
    <location>
        <begin position="370"/>
        <end position="437"/>
    </location>
</feature>
<name>A0A182Q9W8_9DIPT</name>
<dbReference type="NCBIfam" id="TIGR00131">
    <property type="entry name" value="gal_kin"/>
    <property type="match status" value="1"/>
</dbReference>
<evidence type="ECO:0000256" key="4">
    <source>
        <dbReference type="ARBA" id="ARBA00022777"/>
    </source>
</evidence>
<sequence length="478" mass="52904">MMASDRSDLCVQVLETVPSCERLSRLLECFSTEFARTPSFVVRCSGRVNIIGEHVDYCGYPVFPMAIEQTILLAVASSDDNLLHIKNTNNNFKPYKCNVLTFSIDVPSVGGPNWYQYVLCGVKGILENNSIQHDASRGMMIMLSGNIPPASGLSSSSAIVSATVLATAFMHNATLNKQTLATISAECEKFIGTQGGGMDQAIAYLAQEGCAQLIEWNPLRATPIKLPANAVFVIANSLSEANKAATSDFNQRVVECRLASRFLAKQMKLNWRDLSRFADLQKALGYSLEQMITIVHTNLPLNVYTRADMLKLLEVTEEDFSENLLTPNTRDSQTFKLKQRALHVFQEALRVQQYIETAKTTPDDCISHMKTLMKQSHESLRTLYECSHENLDRIVHISDQLGVGTRLTGAGWGGCVVALCDGVEESKRFVETLKTEFYAHIPKAQASDIASLCFTTSPQRGAEIYLLEKEKNIYGPSA</sequence>
<evidence type="ECO:0000256" key="3">
    <source>
        <dbReference type="ARBA" id="ARBA00022741"/>
    </source>
</evidence>
<dbReference type="GO" id="GO:0005829">
    <property type="term" value="C:cytosol"/>
    <property type="evidence" value="ECO:0007669"/>
    <property type="project" value="TreeGrafter"/>
</dbReference>
<evidence type="ECO:0000259" key="8">
    <source>
        <dbReference type="Pfam" id="PF10509"/>
    </source>
</evidence>
<keyword evidence="5" id="KW-0067">ATP-binding</keyword>
<dbReference type="GO" id="GO:0006012">
    <property type="term" value="P:galactose metabolic process"/>
    <property type="evidence" value="ECO:0007669"/>
    <property type="project" value="InterPro"/>
</dbReference>
<proteinExistence type="inferred from homology"/>
<dbReference type="VEuPathDB" id="VectorBase:AFAF005949"/>
<reference evidence="10" key="1">
    <citation type="submission" date="2014-01" db="EMBL/GenBank/DDBJ databases">
        <title>The Genome Sequence of Anopheles farauti FAR1 (V2).</title>
        <authorList>
            <consortium name="The Broad Institute Genomics Platform"/>
            <person name="Neafsey D.E."/>
            <person name="Besansky N."/>
            <person name="Howell P."/>
            <person name="Walton C."/>
            <person name="Young S.K."/>
            <person name="Zeng Q."/>
            <person name="Gargeya S."/>
            <person name="Fitzgerald M."/>
            <person name="Haas B."/>
            <person name="Abouelleil A."/>
            <person name="Allen A.W."/>
            <person name="Alvarado L."/>
            <person name="Arachchi H.M."/>
            <person name="Berlin A.M."/>
            <person name="Chapman S.B."/>
            <person name="Gainer-Dewar J."/>
            <person name="Goldberg J."/>
            <person name="Griggs A."/>
            <person name="Gujja S."/>
            <person name="Hansen M."/>
            <person name="Howarth C."/>
            <person name="Imamovic A."/>
            <person name="Ireland A."/>
            <person name="Larimer J."/>
            <person name="McCowan C."/>
            <person name="Murphy C."/>
            <person name="Pearson M."/>
            <person name="Poon T.W."/>
            <person name="Priest M."/>
            <person name="Roberts A."/>
            <person name="Saif S."/>
            <person name="Shea T."/>
            <person name="Sisk P."/>
            <person name="Sykes S."/>
            <person name="Wortman J."/>
            <person name="Nusbaum C."/>
            <person name="Birren B."/>
        </authorList>
    </citation>
    <scope>NUCLEOTIDE SEQUENCE [LARGE SCALE GENOMIC DNA]</scope>
    <source>
        <strain evidence="10">FAR1</strain>
    </source>
</reference>
<dbReference type="Gene3D" id="3.30.230.10">
    <property type="match status" value="1"/>
</dbReference>
<dbReference type="PANTHER" id="PTHR10457">
    <property type="entry name" value="MEVALONATE KINASE/GALACTOKINASE"/>
    <property type="match status" value="1"/>
</dbReference>
<feature type="domain" description="GHMP kinase N-terminal" evidence="6">
    <location>
        <begin position="130"/>
        <end position="205"/>
    </location>
</feature>
<dbReference type="InterPro" id="IPR019539">
    <property type="entry name" value="GalKase_N"/>
</dbReference>
<dbReference type="InterPro" id="IPR006203">
    <property type="entry name" value="GHMP_knse_ATP-bd_CS"/>
</dbReference>
<dbReference type="GO" id="GO:0005524">
    <property type="term" value="F:ATP binding"/>
    <property type="evidence" value="ECO:0007669"/>
    <property type="project" value="UniProtKB-KW"/>
</dbReference>
<dbReference type="Gene3D" id="1.20.1440.340">
    <property type="match status" value="1"/>
</dbReference>
<dbReference type="InterPro" id="IPR020568">
    <property type="entry name" value="Ribosomal_Su5_D2-typ_SF"/>
</dbReference>
<evidence type="ECO:0000256" key="2">
    <source>
        <dbReference type="ARBA" id="ARBA00022679"/>
    </source>
</evidence>
<dbReference type="EMBL" id="AXCN02000969">
    <property type="status" value="NOT_ANNOTATED_CDS"/>
    <property type="molecule type" value="Genomic_DNA"/>
</dbReference>
<dbReference type="STRING" id="69004.A0A182Q9W8"/>
<dbReference type="GO" id="GO:0004335">
    <property type="term" value="F:galactokinase activity"/>
    <property type="evidence" value="ECO:0007669"/>
    <property type="project" value="InterPro"/>
</dbReference>
<dbReference type="Pfam" id="PF10509">
    <property type="entry name" value="GalKase_gal_bdg"/>
    <property type="match status" value="1"/>
</dbReference>
<evidence type="ECO:0008006" key="11">
    <source>
        <dbReference type="Google" id="ProtNLM"/>
    </source>
</evidence>
<evidence type="ECO:0000313" key="9">
    <source>
        <dbReference type="EnsemblMetazoa" id="AFAF005949-PA"/>
    </source>
</evidence>
<dbReference type="InterPro" id="IPR006206">
    <property type="entry name" value="Mevalonate/galactokinase"/>
</dbReference>
<evidence type="ECO:0000259" key="6">
    <source>
        <dbReference type="Pfam" id="PF00288"/>
    </source>
</evidence>
<reference evidence="9" key="2">
    <citation type="submission" date="2020-05" db="UniProtKB">
        <authorList>
            <consortium name="EnsemblMetazoa"/>
        </authorList>
    </citation>
    <scope>IDENTIFICATION</scope>
    <source>
        <strain evidence="9">FAR1</strain>
    </source>
</reference>
<dbReference type="InterPro" id="IPR014721">
    <property type="entry name" value="Ribsml_uS5_D2-typ_fold_subgr"/>
</dbReference>
<dbReference type="PANTHER" id="PTHR10457:SF7">
    <property type="entry name" value="GALACTOKINASE-RELATED"/>
    <property type="match status" value="1"/>
</dbReference>
<dbReference type="PRINTS" id="PR00473">
    <property type="entry name" value="GALCTOKINASE"/>
</dbReference>
<dbReference type="InterPro" id="IPR000705">
    <property type="entry name" value="Galactokinase"/>
</dbReference>
<dbReference type="InterPro" id="IPR006204">
    <property type="entry name" value="GHMP_kinase_N_dom"/>
</dbReference>
<dbReference type="InterPro" id="IPR013750">
    <property type="entry name" value="GHMP_kinase_C_dom"/>
</dbReference>
<keyword evidence="10" id="KW-1185">Reference proteome</keyword>
<dbReference type="PROSITE" id="PS00106">
    <property type="entry name" value="GALACTOKINASE"/>
    <property type="match status" value="1"/>
</dbReference>
<accession>A0A182Q9W8</accession>
<dbReference type="InterPro" id="IPR036554">
    <property type="entry name" value="GHMP_kinase_C_sf"/>
</dbReference>
<dbReference type="EnsemblMetazoa" id="AFAF005949-RA">
    <property type="protein sequence ID" value="AFAF005949-PA"/>
    <property type="gene ID" value="AFAF005949"/>
</dbReference>
<dbReference type="PRINTS" id="PR00959">
    <property type="entry name" value="MEVGALKINASE"/>
</dbReference>
<dbReference type="InterPro" id="IPR019741">
    <property type="entry name" value="Galactokinase_CS"/>
</dbReference>
<keyword evidence="2" id="KW-0808">Transferase</keyword>
<dbReference type="PROSITE" id="PS00627">
    <property type="entry name" value="GHMP_KINASES_ATP"/>
    <property type="match status" value="1"/>
</dbReference>
<dbReference type="Proteomes" id="UP000075886">
    <property type="component" value="Unassembled WGS sequence"/>
</dbReference>
<evidence type="ECO:0000313" key="10">
    <source>
        <dbReference type="Proteomes" id="UP000075886"/>
    </source>
</evidence>
<comment type="similarity">
    <text evidence="1">Belongs to the GHMP kinase family. GalK subfamily.</text>
</comment>
<dbReference type="PIRSF" id="PIRSF000530">
    <property type="entry name" value="Galactokinase"/>
    <property type="match status" value="1"/>
</dbReference>
<dbReference type="SUPFAM" id="SSF54211">
    <property type="entry name" value="Ribosomal protein S5 domain 2-like"/>
    <property type="match status" value="1"/>
</dbReference>
<dbReference type="FunFam" id="1.20.1440.340:FF:000001">
    <property type="entry name" value="N-acetylgalactosamine kinase isoform 2"/>
    <property type="match status" value="1"/>
</dbReference>
<evidence type="ECO:0000256" key="1">
    <source>
        <dbReference type="ARBA" id="ARBA00006566"/>
    </source>
</evidence>
<evidence type="ECO:0000259" key="7">
    <source>
        <dbReference type="Pfam" id="PF08544"/>
    </source>
</evidence>
<evidence type="ECO:0000256" key="5">
    <source>
        <dbReference type="ARBA" id="ARBA00022840"/>
    </source>
</evidence>
<protein>
    <recommendedName>
        <fullName evidence="11">Galactokinase</fullName>
    </recommendedName>
</protein>
<dbReference type="SUPFAM" id="SSF55060">
    <property type="entry name" value="GHMP Kinase, C-terminal domain"/>
    <property type="match status" value="1"/>
</dbReference>
<dbReference type="Pfam" id="PF08544">
    <property type="entry name" value="GHMP_kinases_C"/>
    <property type="match status" value="1"/>
</dbReference>
<dbReference type="FunFam" id="3.30.70.3170:FF:000003">
    <property type="entry name" value="Galactokinase family protein"/>
    <property type="match status" value="1"/>
</dbReference>